<proteinExistence type="predicted"/>
<gene>
    <name evidence="1" type="ORF">NC653_002241</name>
</gene>
<comment type="caution">
    <text evidence="1">The sequence shown here is derived from an EMBL/GenBank/DDBJ whole genome shotgun (WGS) entry which is preliminary data.</text>
</comment>
<sequence length="71" mass="7833">MPQGEPSMDPICDEVTRVVDSWVEVQGRKKVKPADSVPVITSLSSPICASSNIVHHDITMVENKDANKCRR</sequence>
<protein>
    <submittedName>
        <fullName evidence="1">Uncharacterized protein</fullName>
    </submittedName>
</protein>
<dbReference type="AlphaFoldDB" id="A0AAD6RNH6"/>
<keyword evidence="2" id="KW-1185">Reference proteome</keyword>
<accession>A0AAD6RNH6</accession>
<evidence type="ECO:0000313" key="1">
    <source>
        <dbReference type="EMBL" id="KAJ7012094.1"/>
    </source>
</evidence>
<dbReference type="Proteomes" id="UP001164929">
    <property type="component" value="Chromosome 1"/>
</dbReference>
<name>A0AAD6RNH6_9ROSI</name>
<dbReference type="EMBL" id="JAQIZT010000001">
    <property type="protein sequence ID" value="KAJ7012094.1"/>
    <property type="molecule type" value="Genomic_DNA"/>
</dbReference>
<organism evidence="1 2">
    <name type="scientific">Populus alba x Populus x berolinensis</name>
    <dbReference type="NCBI Taxonomy" id="444605"/>
    <lineage>
        <taxon>Eukaryota</taxon>
        <taxon>Viridiplantae</taxon>
        <taxon>Streptophyta</taxon>
        <taxon>Embryophyta</taxon>
        <taxon>Tracheophyta</taxon>
        <taxon>Spermatophyta</taxon>
        <taxon>Magnoliopsida</taxon>
        <taxon>eudicotyledons</taxon>
        <taxon>Gunneridae</taxon>
        <taxon>Pentapetalae</taxon>
        <taxon>rosids</taxon>
        <taxon>fabids</taxon>
        <taxon>Malpighiales</taxon>
        <taxon>Salicaceae</taxon>
        <taxon>Saliceae</taxon>
        <taxon>Populus</taxon>
    </lineage>
</organism>
<reference evidence="1 2" key="1">
    <citation type="journal article" date="2023" name="Mol. Ecol. Resour.">
        <title>Chromosome-level genome assembly of a triploid poplar Populus alba 'Berolinensis'.</title>
        <authorList>
            <person name="Chen S."/>
            <person name="Yu Y."/>
            <person name="Wang X."/>
            <person name="Wang S."/>
            <person name="Zhang T."/>
            <person name="Zhou Y."/>
            <person name="He R."/>
            <person name="Meng N."/>
            <person name="Wang Y."/>
            <person name="Liu W."/>
            <person name="Liu Z."/>
            <person name="Liu J."/>
            <person name="Guo Q."/>
            <person name="Huang H."/>
            <person name="Sederoff R.R."/>
            <person name="Wang G."/>
            <person name="Qu G."/>
            <person name="Chen S."/>
        </authorList>
    </citation>
    <scope>NUCLEOTIDE SEQUENCE [LARGE SCALE GENOMIC DNA]</scope>
    <source>
        <strain evidence="1">SC-2020</strain>
    </source>
</reference>
<evidence type="ECO:0000313" key="2">
    <source>
        <dbReference type="Proteomes" id="UP001164929"/>
    </source>
</evidence>